<dbReference type="PANTHER" id="PTHR32114">
    <property type="entry name" value="ABC TRANSPORTER ABCH.3"/>
    <property type="match status" value="1"/>
</dbReference>
<feature type="compositionally biased region" description="Basic and acidic residues" evidence="2">
    <location>
        <begin position="429"/>
        <end position="458"/>
    </location>
</feature>
<dbReference type="Pfam" id="PF13558">
    <property type="entry name" value="SbcC_Walker_B"/>
    <property type="match status" value="1"/>
</dbReference>
<name>A0ABW2A881_9GAMM</name>
<evidence type="ECO:0000313" key="4">
    <source>
        <dbReference type="Proteomes" id="UP001596422"/>
    </source>
</evidence>
<comment type="caution">
    <text evidence="3">The sequence shown here is derived from an EMBL/GenBank/DDBJ whole genome shotgun (WGS) entry which is preliminary data.</text>
</comment>
<feature type="region of interest" description="Disordered" evidence="2">
    <location>
        <begin position="420"/>
        <end position="458"/>
    </location>
</feature>
<evidence type="ECO:0000256" key="1">
    <source>
        <dbReference type="SAM" id="Coils"/>
    </source>
</evidence>
<proteinExistence type="predicted"/>
<organism evidence="3 4">
    <name type="scientific">Marinobacterium aestuariivivens</name>
    <dbReference type="NCBI Taxonomy" id="1698799"/>
    <lineage>
        <taxon>Bacteria</taxon>
        <taxon>Pseudomonadati</taxon>
        <taxon>Pseudomonadota</taxon>
        <taxon>Gammaproteobacteria</taxon>
        <taxon>Oceanospirillales</taxon>
        <taxon>Oceanospirillaceae</taxon>
        <taxon>Marinobacterium</taxon>
    </lineage>
</organism>
<gene>
    <name evidence="3" type="ORF">ACFQDL_28850</name>
</gene>
<dbReference type="EMBL" id="JBHSWE010000001">
    <property type="protein sequence ID" value="MFC6673654.1"/>
    <property type="molecule type" value="Genomic_DNA"/>
</dbReference>
<dbReference type="Proteomes" id="UP001596422">
    <property type="component" value="Unassembled WGS sequence"/>
</dbReference>
<keyword evidence="1" id="KW-0175">Coiled coil</keyword>
<feature type="coiled-coil region" evidence="1">
    <location>
        <begin position="778"/>
        <end position="809"/>
    </location>
</feature>
<feature type="coiled-coil region" evidence="1">
    <location>
        <begin position="119"/>
        <end position="220"/>
    </location>
</feature>
<dbReference type="RefSeq" id="WP_379912210.1">
    <property type="nucleotide sequence ID" value="NZ_JBHSWE010000001.1"/>
</dbReference>
<feature type="coiled-coil region" evidence="1">
    <location>
        <begin position="251"/>
        <end position="306"/>
    </location>
</feature>
<keyword evidence="4" id="KW-1185">Reference proteome</keyword>
<dbReference type="InterPro" id="IPR027417">
    <property type="entry name" value="P-loop_NTPase"/>
</dbReference>
<dbReference type="SUPFAM" id="SSF52540">
    <property type="entry name" value="P-loop containing nucleoside triphosphate hydrolases"/>
    <property type="match status" value="1"/>
</dbReference>
<feature type="coiled-coil region" evidence="1">
    <location>
        <begin position="31"/>
        <end position="85"/>
    </location>
</feature>
<accession>A0ABW2A881</accession>
<evidence type="ECO:0000313" key="3">
    <source>
        <dbReference type="EMBL" id="MFC6673654.1"/>
    </source>
</evidence>
<sequence>MAFERRRSEEEALRLLDARSAALELLDDQRLEALRAEQEALAVQLQQRQRQEQALLQDQQGLQALQRARAAMEQHLMQQRQLQAKWQAAAPELERLAAALPALDIQSLYQRSRSDSEQLQELDASIAQDRQRLADIDQRSRTLADQEATAARLLQQVRAERETTENRLVDEVIPLDNRIQGLDERLRDLDSELGGRDEKIAELQRQKQDAVQARQDAGARVRVAEDYLAQHAAHACLGERLPLWRAQFERRAELGHQLEGLTQNARQLDEALAQLERQAADLERSCEQAGDALETRRRKVQELERRCAEQLGPDGREALEQGVRALQDSIGVAGQLAALVERHGAVQARLEQRGRQQAEVGAVLQTRRVALSETRQRYGECRQHLLDLERLLEQEQRIQDLSAYREQLRPAEACPLCGATDHPYVTEYRPPKADDSRRRRDEKRQQLDQLRESGEALSREVAGFETQLQGLAVQLEEDLEERSRLLGEFDALCGRLPEAARRGLVLDQPETVSRLQQGLKAQLEGNERRVAQLHALEQQRSEQSEALARSEQALVALQHQQALLQQAQTAQRGQQRQQTTAVDDCRQALEALEQALAATVGESGLPTEAGQGEWLVVQERLRVGYQQMQQQREQQQREQELADGRLRQFERELDELQEQFRQAGSRRQSLADELAELRAQRGRLFDGRPVAEVRAAALERFLNAEQAWQRLGAQLAEVRQQQGSLGGRLEALERRRLRAGEQQQQSADAWHEALEASPFADEQAFTAAMLETAERMRLQAVRDELETERTRNESLLAQARTQLSELEQQPFAALDPDAVAAGLAQARTELGALGQRQGALQQQLDQDAQQRRNQQDLLRQIEVQRASFDTWAQLSSLIGSQKGDRFRRFAQGLTLDHLIYLANRQLERLDGRYRLQRKQGDELELAVIDGWQADCLRDTRTLSGGESFLVSLALALALSDLVSHRTRIDSLFLDEGFGTLDADTLDVALDALDNLNASGKMIGVISHVEALKERIPVQIRVRKGNGLGHSRLDARYRFEP</sequence>
<feature type="coiled-coil region" evidence="1">
    <location>
        <begin position="582"/>
        <end position="680"/>
    </location>
</feature>
<reference evidence="4" key="1">
    <citation type="journal article" date="2019" name="Int. J. Syst. Evol. Microbiol.">
        <title>The Global Catalogue of Microorganisms (GCM) 10K type strain sequencing project: providing services to taxonomists for standard genome sequencing and annotation.</title>
        <authorList>
            <consortium name="The Broad Institute Genomics Platform"/>
            <consortium name="The Broad Institute Genome Sequencing Center for Infectious Disease"/>
            <person name="Wu L."/>
            <person name="Ma J."/>
        </authorList>
    </citation>
    <scope>NUCLEOTIDE SEQUENCE [LARGE SCALE GENOMIC DNA]</scope>
    <source>
        <strain evidence="4">NBRC 111756</strain>
    </source>
</reference>
<dbReference type="Gene3D" id="3.40.50.300">
    <property type="entry name" value="P-loop containing nucleotide triphosphate hydrolases"/>
    <property type="match status" value="1"/>
</dbReference>
<protein>
    <submittedName>
        <fullName evidence="3">SbcC/MukB-like Walker B domain-containing protein</fullName>
    </submittedName>
</protein>
<dbReference type="PANTHER" id="PTHR32114:SF2">
    <property type="entry name" value="ABC TRANSPORTER ABCH.3"/>
    <property type="match status" value="1"/>
</dbReference>
<evidence type="ECO:0000256" key="2">
    <source>
        <dbReference type="SAM" id="MobiDB-lite"/>
    </source>
</evidence>